<comment type="similarity">
    <text evidence="2">Belongs to the AAA ATPase family. BCS1 subfamily.</text>
</comment>
<dbReference type="InterPro" id="IPR050747">
    <property type="entry name" value="Mitochondrial_chaperone_BCS1"/>
</dbReference>
<comment type="cofactor">
    <cofactor evidence="1">
        <name>Mg(2+)</name>
        <dbReference type="ChEBI" id="CHEBI:18420"/>
    </cofactor>
</comment>
<keyword evidence="6" id="KW-0067">ATP-binding</keyword>
<dbReference type="PROSITE" id="PS00674">
    <property type="entry name" value="AAA"/>
    <property type="match status" value="1"/>
</dbReference>
<dbReference type="InterPro" id="IPR058017">
    <property type="entry name" value="At3g28540-like_C"/>
</dbReference>
<name>A0AAN7I568_QUERU</name>
<dbReference type="InterPro" id="IPR027417">
    <property type="entry name" value="P-loop_NTPase"/>
</dbReference>
<sequence length="461" mass="53173">MEILLYICSCFHLVSREGYPQTMVSLKAMLGSLISFFSAAFVILGNEFIPPALRSLFCIVVHYFFTPQFTVIIEENAGLGWNQIYAAATTYLRTKISYSSKSKRIKVRKTNRQEKLSIDIVVGEVVIDHFENIELKWKLNEEKQEKKNSKEKPRVYFTLAFDKRYEKDVLETYLPYVITRFEEIRKEEKEKMRRIKIYTRDYGRVGPAGGDWACINLEHPATFENLAMDPGQKRSLIDDLDRFVKRKELYKKVGKIWKRGYLLYGPPGTGKSSLIAAIANYLKFNIYDLNLSGGRYSDSELKKTLLSTSNRSILVIEDIDRGADLVDREQKNNSDAIKFTLSGLLNVIDGLWSSCEEERIIVFTTNHKEKLDPALLRPGRMDVHVHLSYCTIDGFKVLASNYLNIKGDHQLYREIEGLLKNVEVTPAEIAEELLKRDDLDVSLSLRGLVEFLEEKKKKKKT</sequence>
<evidence type="ECO:0000256" key="6">
    <source>
        <dbReference type="RuleBase" id="RU003651"/>
    </source>
</evidence>
<dbReference type="AlphaFoldDB" id="A0AAN7I568"/>
<feature type="domain" description="AAA+ ATPase" evidence="7">
    <location>
        <begin position="257"/>
        <end position="391"/>
    </location>
</feature>
<keyword evidence="3" id="KW-0378">Hydrolase</keyword>
<proteinExistence type="inferred from homology"/>
<evidence type="ECO:0000256" key="5">
    <source>
        <dbReference type="ARBA" id="ARBA00049360"/>
    </source>
</evidence>
<reference evidence="8 9" key="1">
    <citation type="journal article" date="2023" name="G3 (Bethesda)">
        <title>A haplotype-resolved chromosome-scale genome for Quercus rubra L. provides insights into the genetics of adaptive traits for red oak species.</title>
        <authorList>
            <person name="Kapoor B."/>
            <person name="Jenkins J."/>
            <person name="Schmutz J."/>
            <person name="Zhebentyayeva T."/>
            <person name="Kuelheim C."/>
            <person name="Coggeshall M."/>
            <person name="Heim C."/>
            <person name="Lasky J.R."/>
            <person name="Leites L."/>
            <person name="Islam-Faridi N."/>
            <person name="Romero-Severson J."/>
            <person name="DeLeo V.L."/>
            <person name="Lucas S.M."/>
            <person name="Lazic D."/>
            <person name="Gailing O."/>
            <person name="Carlson J."/>
            <person name="Staton M."/>
        </authorList>
    </citation>
    <scope>NUCLEOTIDE SEQUENCE [LARGE SCALE GENOMIC DNA]</scope>
    <source>
        <strain evidence="8">Pseudo-F2</strain>
    </source>
</reference>
<dbReference type="Proteomes" id="UP001324115">
    <property type="component" value="Unassembled WGS sequence"/>
</dbReference>
<dbReference type="InterPro" id="IPR025753">
    <property type="entry name" value="AAA_N_dom"/>
</dbReference>
<dbReference type="Gene3D" id="3.40.50.300">
    <property type="entry name" value="P-loop containing nucleotide triphosphate hydrolases"/>
    <property type="match status" value="1"/>
</dbReference>
<dbReference type="InterPro" id="IPR003593">
    <property type="entry name" value="AAA+_ATPase"/>
</dbReference>
<keyword evidence="9" id="KW-1185">Reference proteome</keyword>
<evidence type="ECO:0000313" key="8">
    <source>
        <dbReference type="EMBL" id="KAK4564287.1"/>
    </source>
</evidence>
<dbReference type="InterPro" id="IPR003960">
    <property type="entry name" value="ATPase_AAA_CS"/>
</dbReference>
<organism evidence="8 9">
    <name type="scientific">Quercus rubra</name>
    <name type="common">Northern red oak</name>
    <name type="synonym">Quercus borealis</name>
    <dbReference type="NCBI Taxonomy" id="3512"/>
    <lineage>
        <taxon>Eukaryota</taxon>
        <taxon>Viridiplantae</taxon>
        <taxon>Streptophyta</taxon>
        <taxon>Embryophyta</taxon>
        <taxon>Tracheophyta</taxon>
        <taxon>Spermatophyta</taxon>
        <taxon>Magnoliopsida</taxon>
        <taxon>eudicotyledons</taxon>
        <taxon>Gunneridae</taxon>
        <taxon>Pentapetalae</taxon>
        <taxon>rosids</taxon>
        <taxon>fabids</taxon>
        <taxon>Fagales</taxon>
        <taxon>Fagaceae</taxon>
        <taxon>Quercus</taxon>
    </lineage>
</organism>
<dbReference type="GO" id="GO:0006950">
    <property type="term" value="P:response to stress"/>
    <property type="evidence" value="ECO:0007669"/>
    <property type="project" value="UniProtKB-ARBA"/>
</dbReference>
<evidence type="ECO:0000256" key="4">
    <source>
        <dbReference type="ARBA" id="ARBA00022842"/>
    </source>
</evidence>
<dbReference type="SUPFAM" id="SSF52540">
    <property type="entry name" value="P-loop containing nucleoside triphosphate hydrolases"/>
    <property type="match status" value="1"/>
</dbReference>
<dbReference type="Pfam" id="PF25568">
    <property type="entry name" value="AAA_lid_At3g28540"/>
    <property type="match status" value="1"/>
</dbReference>
<dbReference type="GO" id="GO:0016887">
    <property type="term" value="F:ATP hydrolysis activity"/>
    <property type="evidence" value="ECO:0007669"/>
    <property type="project" value="InterPro"/>
</dbReference>
<dbReference type="GO" id="GO:0005524">
    <property type="term" value="F:ATP binding"/>
    <property type="evidence" value="ECO:0007669"/>
    <property type="project" value="UniProtKB-KW"/>
</dbReference>
<comment type="catalytic activity">
    <reaction evidence="5">
        <text>ATP + H2O = ADP + phosphate + H(+)</text>
        <dbReference type="Rhea" id="RHEA:13065"/>
        <dbReference type="ChEBI" id="CHEBI:15377"/>
        <dbReference type="ChEBI" id="CHEBI:15378"/>
        <dbReference type="ChEBI" id="CHEBI:30616"/>
        <dbReference type="ChEBI" id="CHEBI:43474"/>
        <dbReference type="ChEBI" id="CHEBI:456216"/>
    </reaction>
</comment>
<evidence type="ECO:0000259" key="7">
    <source>
        <dbReference type="SMART" id="SM00382"/>
    </source>
</evidence>
<evidence type="ECO:0000256" key="1">
    <source>
        <dbReference type="ARBA" id="ARBA00001946"/>
    </source>
</evidence>
<comment type="caution">
    <text evidence="8">The sequence shown here is derived from an EMBL/GenBank/DDBJ whole genome shotgun (WGS) entry which is preliminary data.</text>
</comment>
<dbReference type="CDD" id="cd19510">
    <property type="entry name" value="RecA-like_BCS1"/>
    <property type="match status" value="1"/>
</dbReference>
<keyword evidence="4" id="KW-0460">Magnesium</keyword>
<dbReference type="EMBL" id="JAXUIC010000011">
    <property type="protein sequence ID" value="KAK4564287.1"/>
    <property type="molecule type" value="Genomic_DNA"/>
</dbReference>
<dbReference type="InterPro" id="IPR003959">
    <property type="entry name" value="ATPase_AAA_core"/>
</dbReference>
<dbReference type="Gene3D" id="6.10.280.40">
    <property type="match status" value="1"/>
</dbReference>
<evidence type="ECO:0000313" key="9">
    <source>
        <dbReference type="Proteomes" id="UP001324115"/>
    </source>
</evidence>
<dbReference type="PANTHER" id="PTHR23070">
    <property type="entry name" value="BCS1 AAA-TYPE ATPASE"/>
    <property type="match status" value="1"/>
</dbReference>
<keyword evidence="6" id="KW-0547">Nucleotide-binding</keyword>
<protein>
    <recommendedName>
        <fullName evidence="7">AAA+ ATPase domain-containing protein</fullName>
    </recommendedName>
</protein>
<accession>A0AAN7I568</accession>
<dbReference type="Pfam" id="PF00004">
    <property type="entry name" value="AAA"/>
    <property type="match status" value="1"/>
</dbReference>
<evidence type="ECO:0000256" key="3">
    <source>
        <dbReference type="ARBA" id="ARBA00022801"/>
    </source>
</evidence>
<dbReference type="SMART" id="SM00382">
    <property type="entry name" value="AAA"/>
    <property type="match status" value="1"/>
</dbReference>
<gene>
    <name evidence="8" type="ORF">RGQ29_006382</name>
</gene>
<dbReference type="Pfam" id="PF14363">
    <property type="entry name" value="AAA_assoc"/>
    <property type="match status" value="1"/>
</dbReference>
<evidence type="ECO:0000256" key="2">
    <source>
        <dbReference type="ARBA" id="ARBA00007448"/>
    </source>
</evidence>